<dbReference type="PANTHER" id="PTHR30081">
    <property type="entry name" value="PROTEIN-EXPORT MEMBRANE PROTEIN SEC"/>
    <property type="match status" value="1"/>
</dbReference>
<keyword evidence="6 10" id="KW-0653">Protein transport</keyword>
<evidence type="ECO:0000256" key="10">
    <source>
        <dbReference type="HAMAP-Rule" id="MF_01463"/>
    </source>
</evidence>
<dbReference type="InterPro" id="IPR022646">
    <property type="entry name" value="SecD/SecF_CS"/>
</dbReference>
<dbReference type="Pfam" id="PF22599">
    <property type="entry name" value="SecDF_P1_head"/>
    <property type="match status" value="1"/>
</dbReference>
<feature type="domain" description="Protein translocase subunit SecDF P1" evidence="13">
    <location>
        <begin position="158"/>
        <end position="217"/>
    </location>
</feature>
<dbReference type="InterPro" id="IPR048634">
    <property type="entry name" value="SecD_SecF_C"/>
</dbReference>
<dbReference type="SUPFAM" id="SSF82866">
    <property type="entry name" value="Multidrug efflux transporter AcrB transmembrane domain"/>
    <property type="match status" value="1"/>
</dbReference>
<dbReference type="InterPro" id="IPR005791">
    <property type="entry name" value="SecD"/>
</dbReference>
<dbReference type="FunFam" id="1.20.1640.10:FF:000004">
    <property type="entry name" value="Protein translocase subunit SecD"/>
    <property type="match status" value="1"/>
</dbReference>
<keyword evidence="16" id="KW-1185">Reference proteome</keyword>
<protein>
    <recommendedName>
        <fullName evidence="10">Protein translocase subunit SecD</fullName>
    </recommendedName>
</protein>
<feature type="transmembrane region" description="Helical" evidence="10">
    <location>
        <begin position="499"/>
        <end position="522"/>
    </location>
</feature>
<dbReference type="Gene3D" id="3.30.1360.200">
    <property type="match status" value="1"/>
</dbReference>
<dbReference type="Proteomes" id="UP000033220">
    <property type="component" value="Chromosome DSM 122"/>
</dbReference>
<proteinExistence type="inferred from homology"/>
<dbReference type="Gene3D" id="1.20.1640.10">
    <property type="entry name" value="Multidrug efflux transporter AcrB transmembrane domain"/>
    <property type="match status" value="1"/>
</dbReference>
<evidence type="ECO:0000313" key="16">
    <source>
        <dbReference type="Proteomes" id="UP000033220"/>
    </source>
</evidence>
<dbReference type="GO" id="GO:0005886">
    <property type="term" value="C:plasma membrane"/>
    <property type="evidence" value="ECO:0007669"/>
    <property type="project" value="UniProtKB-SubCell"/>
</dbReference>
<evidence type="ECO:0000256" key="8">
    <source>
        <dbReference type="ARBA" id="ARBA00023010"/>
    </source>
</evidence>
<evidence type="ECO:0000256" key="4">
    <source>
        <dbReference type="ARBA" id="ARBA00022519"/>
    </source>
</evidence>
<feature type="transmembrane region" description="Helical" evidence="10">
    <location>
        <begin position="21"/>
        <end position="39"/>
    </location>
</feature>
<evidence type="ECO:0000256" key="5">
    <source>
        <dbReference type="ARBA" id="ARBA00022692"/>
    </source>
</evidence>
<keyword evidence="5 10" id="KW-0812">Transmembrane</keyword>
<dbReference type="HOGENOM" id="CLU_007894_4_3_5"/>
<dbReference type="InterPro" id="IPR054384">
    <property type="entry name" value="SecDF_P1_head"/>
</dbReference>
<keyword evidence="9 10" id="KW-0472">Membrane</keyword>
<dbReference type="InterPro" id="IPR048631">
    <property type="entry name" value="SecD_1st"/>
</dbReference>
<reference evidence="15 16" key="1">
    <citation type="submission" date="2012-02" db="EMBL/GenBank/DDBJ databases">
        <title>Shotgun genome sequence of Phaeospirillum photometricum DSM 122.</title>
        <authorList>
            <person name="Duquesne K."/>
            <person name="Sturgis J."/>
        </authorList>
    </citation>
    <scope>NUCLEOTIDE SEQUENCE [LARGE SCALE GENOMIC DNA]</scope>
    <source>
        <strain evidence="16">DSM122</strain>
    </source>
</reference>
<dbReference type="STRING" id="1150469.RSPPHO_02945"/>
<dbReference type="EMBL" id="HE663493">
    <property type="protein sequence ID" value="CCG09571.1"/>
    <property type="molecule type" value="Genomic_DNA"/>
</dbReference>
<dbReference type="PANTHER" id="PTHR30081:SF1">
    <property type="entry name" value="PROTEIN TRANSLOCASE SUBUNIT SECD"/>
    <property type="match status" value="1"/>
</dbReference>
<dbReference type="AlphaFoldDB" id="H6SQ52"/>
<dbReference type="eggNOG" id="COG0342">
    <property type="taxonomic scope" value="Bacteria"/>
</dbReference>
<feature type="region of interest" description="Disordered" evidence="11">
    <location>
        <begin position="223"/>
        <end position="247"/>
    </location>
</feature>
<dbReference type="InterPro" id="IPR055344">
    <property type="entry name" value="SecD_SecF_C_bact"/>
</dbReference>
<organism evidence="15 16">
    <name type="scientific">Pararhodospirillum photometricum DSM 122</name>
    <dbReference type="NCBI Taxonomy" id="1150469"/>
    <lineage>
        <taxon>Bacteria</taxon>
        <taxon>Pseudomonadati</taxon>
        <taxon>Pseudomonadota</taxon>
        <taxon>Alphaproteobacteria</taxon>
        <taxon>Rhodospirillales</taxon>
        <taxon>Rhodospirillaceae</taxon>
        <taxon>Pararhodospirillum</taxon>
    </lineage>
</organism>
<sequence>MMDDRDERFASMHSFGPFKTWLVIVVTLAGILFTLPNALREQADRLPSWWQPITLGLDLQGGSYLLLQVDVDSLITEQLDGLVEAMRAGLREEKVRYRDLRRDGQSVVVTMETPEDRPTAVRVARQVENGTTVTMDDAGVLRLVFTDKTLADKRTQAVDQSIEIVRRRVDETGTREPTIQRQGQDRIIVELPGVSNPEHMKSLIGRTAKLTFHLLDDAVSPEDVAQGRIPPGARLLPNAEAGRPGQPAQLVVRKRVEVSGDRLVGAQATFQNGEPVVSFRFDTVGGRKFGQITSENEGRFLAIVLDNQVISAPRIREPILGGSGIISGSFSTQGAQDLALLLRAGALPAPLTMLEERTIGPGLGADSIEAGAVASVIGAFAVVIFMVVAYGLFGIFANIALAVNVILLLAALSVLGATLTLPGIAGIALTIGMAVDANVLIFERIREESQAGRTLLNALETGFRNALSAILDSNITTIFAAGLLYYFGSGPVRGFAVTLTLGILTSMFTAITVTRFIIFVWLRLARPKTLPL</sequence>
<evidence type="ECO:0000259" key="13">
    <source>
        <dbReference type="Pfam" id="PF21760"/>
    </source>
</evidence>
<keyword evidence="2 10" id="KW-0813">Transport</keyword>
<dbReference type="Pfam" id="PF21760">
    <property type="entry name" value="SecD_1st"/>
    <property type="match status" value="1"/>
</dbReference>
<evidence type="ECO:0000259" key="12">
    <source>
        <dbReference type="Pfam" id="PF02355"/>
    </source>
</evidence>
<evidence type="ECO:0000256" key="6">
    <source>
        <dbReference type="ARBA" id="ARBA00022927"/>
    </source>
</evidence>
<dbReference type="GO" id="GO:0043952">
    <property type="term" value="P:protein transport by the Sec complex"/>
    <property type="evidence" value="ECO:0007669"/>
    <property type="project" value="UniProtKB-UniRule"/>
</dbReference>
<evidence type="ECO:0000256" key="9">
    <source>
        <dbReference type="ARBA" id="ARBA00023136"/>
    </source>
</evidence>
<gene>
    <name evidence="10" type="primary">secD</name>
    <name evidence="15" type="ORF">RSPPHO_02945</name>
</gene>
<keyword evidence="7 10" id="KW-1133">Transmembrane helix</keyword>
<evidence type="ECO:0000256" key="2">
    <source>
        <dbReference type="ARBA" id="ARBA00022448"/>
    </source>
</evidence>
<dbReference type="NCBIfam" id="TIGR01129">
    <property type="entry name" value="secD"/>
    <property type="match status" value="1"/>
</dbReference>
<evidence type="ECO:0000256" key="1">
    <source>
        <dbReference type="ARBA" id="ARBA00004651"/>
    </source>
</evidence>
<dbReference type="NCBIfam" id="TIGR00916">
    <property type="entry name" value="2A0604s01"/>
    <property type="match status" value="1"/>
</dbReference>
<feature type="transmembrane region" description="Helical" evidence="10">
    <location>
        <begin position="399"/>
        <end position="417"/>
    </location>
</feature>
<dbReference type="PATRIC" id="fig|1150469.3.peg.3323"/>
<comment type="similarity">
    <text evidence="10">Belongs to the SecD/SecF family. SecD subfamily.</text>
</comment>
<dbReference type="KEGG" id="rpm:RSPPHO_02945"/>
<evidence type="ECO:0000256" key="11">
    <source>
        <dbReference type="SAM" id="MobiDB-lite"/>
    </source>
</evidence>
<name>H6SQ52_PARPM</name>
<keyword evidence="4" id="KW-0997">Cell inner membrane</keyword>
<evidence type="ECO:0000313" key="15">
    <source>
        <dbReference type="EMBL" id="CCG09571.1"/>
    </source>
</evidence>
<dbReference type="Gene3D" id="3.30.70.3400">
    <property type="match status" value="2"/>
</dbReference>
<dbReference type="InterPro" id="IPR022813">
    <property type="entry name" value="SecD/SecF_arch_bac"/>
</dbReference>
<dbReference type="GO" id="GO:0015450">
    <property type="term" value="F:protein-transporting ATPase activity"/>
    <property type="evidence" value="ECO:0007669"/>
    <property type="project" value="InterPro"/>
</dbReference>
<feature type="domain" description="Protein export membrane protein SecD/SecF C-terminal" evidence="12">
    <location>
        <begin position="354"/>
        <end position="518"/>
    </location>
</feature>
<dbReference type="HAMAP" id="MF_01463_B">
    <property type="entry name" value="SecD_B"/>
    <property type="match status" value="1"/>
</dbReference>
<feature type="transmembrane region" description="Helical" evidence="10">
    <location>
        <begin position="423"/>
        <end position="442"/>
    </location>
</feature>
<dbReference type="FunFam" id="3.30.1360.200:FF:000002">
    <property type="entry name" value="Preprotein translocase subunit SecD"/>
    <property type="match status" value="1"/>
</dbReference>
<feature type="transmembrane region" description="Helical" evidence="10">
    <location>
        <begin position="463"/>
        <end position="487"/>
    </location>
</feature>
<feature type="domain" description="SecDF P1 head subdomain" evidence="14">
    <location>
        <begin position="246"/>
        <end position="349"/>
    </location>
</feature>
<comment type="subunit">
    <text evidence="10">Forms a complex with SecF. Part of the essential Sec protein translocation apparatus which comprises SecA, SecYEG and auxiliary proteins SecDF-YajC and YidC.</text>
</comment>
<dbReference type="GO" id="GO:0065002">
    <property type="term" value="P:intracellular protein transmembrane transport"/>
    <property type="evidence" value="ECO:0007669"/>
    <property type="project" value="UniProtKB-UniRule"/>
</dbReference>
<evidence type="ECO:0000259" key="14">
    <source>
        <dbReference type="Pfam" id="PF22599"/>
    </source>
</evidence>
<evidence type="ECO:0000256" key="3">
    <source>
        <dbReference type="ARBA" id="ARBA00022475"/>
    </source>
</evidence>
<dbReference type="Pfam" id="PF07549">
    <property type="entry name" value="Sec_GG"/>
    <property type="match status" value="1"/>
</dbReference>
<evidence type="ECO:0000256" key="7">
    <source>
        <dbReference type="ARBA" id="ARBA00022989"/>
    </source>
</evidence>
<keyword evidence="8 10" id="KW-0811">Translocation</keyword>
<comment type="function">
    <text evidence="10">Part of the Sec protein translocase complex. Interacts with the SecYEG preprotein conducting channel. SecDF uses the proton motive force (PMF) to complete protein translocation after the ATP-dependent function of SecA.</text>
</comment>
<comment type="subcellular location">
    <subcellularLocation>
        <location evidence="1 10">Cell membrane</location>
        <topology evidence="1 10">Multi-pass membrane protein</topology>
    </subcellularLocation>
</comment>
<accession>H6SQ52</accession>
<dbReference type="GO" id="GO:0006605">
    <property type="term" value="P:protein targeting"/>
    <property type="evidence" value="ECO:0007669"/>
    <property type="project" value="UniProtKB-UniRule"/>
</dbReference>
<feature type="transmembrane region" description="Helical" evidence="10">
    <location>
        <begin position="372"/>
        <end position="392"/>
    </location>
</feature>
<dbReference type="Pfam" id="PF02355">
    <property type="entry name" value="SecD_SecF_C"/>
    <property type="match status" value="1"/>
</dbReference>
<keyword evidence="3 10" id="KW-1003">Cell membrane</keyword>